<dbReference type="InterPro" id="IPR036278">
    <property type="entry name" value="Sialidase_sf"/>
</dbReference>
<name>A0A8J3FHY7_9FLAO</name>
<dbReference type="CDD" id="cd15482">
    <property type="entry name" value="Sialidase_non-viral"/>
    <property type="match status" value="1"/>
</dbReference>
<evidence type="ECO:0000313" key="3">
    <source>
        <dbReference type="Proteomes" id="UP000612329"/>
    </source>
</evidence>
<evidence type="ECO:0000313" key="2">
    <source>
        <dbReference type="EMBL" id="GGK23111.1"/>
    </source>
</evidence>
<comment type="caution">
    <text evidence="2">The sequence shown here is derived from an EMBL/GenBank/DDBJ whole genome shotgun (WGS) entry which is preliminary data.</text>
</comment>
<dbReference type="Pfam" id="PF13088">
    <property type="entry name" value="BNR_2"/>
    <property type="match status" value="1"/>
</dbReference>
<sequence>MNCYKYFIWGSLCLFSALILHGQEKDIPFRVNQLFDFNQPQTLGLDFVKGIETSTIFSPQENDNKYNHGVVLFPFKGMLYAQWQSSSVDEDGSDTQVFYSRSLNGTDWEQPVAMTQKWKQGIKTSGGWWSDGNTLVAYICVWPDKTKGFKEGYTEYITSIDGIHWEDSKQVMGSNGQPVLGIIEQDVHALPNGRLITAFHMQPGLMVTPYFTDNPLGISGWKAGKMDHLTSNNKSMSRELEPSWFYRKDGAVIMVFRDQNSTFKKLASISKDNGLTWTLPELVDTPDSRAKQSAGNLPDGTAFMVNNPSGNKSRFPLVITLSKDGFLFDKAYLLRSGGKDLQPLRFKGRYKRAGYSYPKSVIWGDYLYVSYATNKEDVQCTKIPIDSLSYKKGK</sequence>
<gene>
    <name evidence="2" type="ORF">GCM10007962_16670</name>
</gene>
<accession>A0A8J3FHY7</accession>
<dbReference type="Proteomes" id="UP000612329">
    <property type="component" value="Unassembled WGS sequence"/>
</dbReference>
<dbReference type="PANTHER" id="PTHR43752">
    <property type="entry name" value="BNR/ASP-BOX REPEAT FAMILY PROTEIN"/>
    <property type="match status" value="1"/>
</dbReference>
<dbReference type="RefSeq" id="WP_188651953.1">
    <property type="nucleotide sequence ID" value="NZ_BMNR01000003.1"/>
</dbReference>
<dbReference type="SUPFAM" id="SSF50939">
    <property type="entry name" value="Sialidases"/>
    <property type="match status" value="1"/>
</dbReference>
<dbReference type="EMBL" id="BMNR01000003">
    <property type="protein sequence ID" value="GGK23111.1"/>
    <property type="molecule type" value="Genomic_DNA"/>
</dbReference>
<dbReference type="PANTHER" id="PTHR43752:SF2">
    <property type="entry name" value="BNR_ASP-BOX REPEAT FAMILY PROTEIN"/>
    <property type="match status" value="1"/>
</dbReference>
<protein>
    <recommendedName>
        <fullName evidence="1">Sialidase domain-containing protein</fullName>
    </recommendedName>
</protein>
<dbReference type="InterPro" id="IPR011040">
    <property type="entry name" value="Sialidase"/>
</dbReference>
<dbReference type="AlphaFoldDB" id="A0A8J3FHY7"/>
<dbReference type="Gene3D" id="2.120.10.10">
    <property type="match status" value="1"/>
</dbReference>
<organism evidence="2 3">
    <name type="scientific">Yeosuana aromativorans</name>
    <dbReference type="NCBI Taxonomy" id="288019"/>
    <lineage>
        <taxon>Bacteria</taxon>
        <taxon>Pseudomonadati</taxon>
        <taxon>Bacteroidota</taxon>
        <taxon>Flavobacteriia</taxon>
        <taxon>Flavobacteriales</taxon>
        <taxon>Flavobacteriaceae</taxon>
        <taxon>Yeosuana</taxon>
    </lineage>
</organism>
<feature type="domain" description="Sialidase" evidence="1">
    <location>
        <begin position="77"/>
        <end position="369"/>
    </location>
</feature>
<keyword evidence="3" id="KW-1185">Reference proteome</keyword>
<evidence type="ECO:0000259" key="1">
    <source>
        <dbReference type="Pfam" id="PF13088"/>
    </source>
</evidence>
<reference evidence="2" key="1">
    <citation type="journal article" date="2014" name="Int. J. Syst. Evol. Microbiol.">
        <title>Complete genome sequence of Corynebacterium casei LMG S-19264T (=DSM 44701T), isolated from a smear-ripened cheese.</title>
        <authorList>
            <consortium name="US DOE Joint Genome Institute (JGI-PGF)"/>
            <person name="Walter F."/>
            <person name="Albersmeier A."/>
            <person name="Kalinowski J."/>
            <person name="Ruckert C."/>
        </authorList>
    </citation>
    <scope>NUCLEOTIDE SEQUENCE</scope>
    <source>
        <strain evidence="2">JCM 12862</strain>
    </source>
</reference>
<proteinExistence type="predicted"/>
<reference evidence="2" key="2">
    <citation type="submission" date="2020-09" db="EMBL/GenBank/DDBJ databases">
        <authorList>
            <person name="Sun Q."/>
            <person name="Ohkuma M."/>
        </authorList>
    </citation>
    <scope>NUCLEOTIDE SEQUENCE</scope>
    <source>
        <strain evidence="2">JCM 12862</strain>
    </source>
</reference>